<evidence type="ECO:0000256" key="1">
    <source>
        <dbReference type="SAM" id="MobiDB-lite"/>
    </source>
</evidence>
<accession>A0A6J5MC93</accession>
<name>A0A6J5MC93_9CAUD</name>
<sequence length="95" mass="10707">MQQLSWSGSIKHFVLALLLTYLLSGCAKTTAIVGTSSLRTCDVWRTISWSKKDTDQTIVEVKQNNAGRAAYCEDYHEKQDDRSKAEQPAQGKDRK</sequence>
<dbReference type="EMBL" id="LR796429">
    <property type="protein sequence ID" value="CAB4144184.1"/>
    <property type="molecule type" value="Genomic_DNA"/>
</dbReference>
<organism evidence="2">
    <name type="scientific">uncultured Caudovirales phage</name>
    <dbReference type="NCBI Taxonomy" id="2100421"/>
    <lineage>
        <taxon>Viruses</taxon>
        <taxon>Duplodnaviria</taxon>
        <taxon>Heunggongvirae</taxon>
        <taxon>Uroviricota</taxon>
        <taxon>Caudoviricetes</taxon>
        <taxon>Peduoviridae</taxon>
        <taxon>Maltschvirus</taxon>
        <taxon>Maltschvirus maltsch</taxon>
    </lineage>
</organism>
<reference evidence="2" key="1">
    <citation type="submission" date="2020-04" db="EMBL/GenBank/DDBJ databases">
        <authorList>
            <person name="Chiriac C."/>
            <person name="Salcher M."/>
            <person name="Ghai R."/>
            <person name="Kavagutti S V."/>
        </authorList>
    </citation>
    <scope>NUCLEOTIDE SEQUENCE</scope>
</reference>
<feature type="region of interest" description="Disordered" evidence="1">
    <location>
        <begin position="73"/>
        <end position="95"/>
    </location>
</feature>
<feature type="compositionally biased region" description="Basic and acidic residues" evidence="1">
    <location>
        <begin position="73"/>
        <end position="85"/>
    </location>
</feature>
<gene>
    <name evidence="2" type="ORF">UFOVP470_20</name>
</gene>
<evidence type="ECO:0000313" key="2">
    <source>
        <dbReference type="EMBL" id="CAB4144184.1"/>
    </source>
</evidence>
<proteinExistence type="predicted"/>
<protein>
    <submittedName>
        <fullName evidence="2">Uncharacterized protein</fullName>
    </submittedName>
</protein>